<dbReference type="AlphaFoldDB" id="A0A0R3SJQ4"/>
<dbReference type="Proteomes" id="UP000274504">
    <property type="component" value="Unassembled WGS sequence"/>
</dbReference>
<evidence type="ECO:0000313" key="1">
    <source>
        <dbReference type="EMBL" id="VDL57485.1"/>
    </source>
</evidence>
<reference evidence="3" key="1">
    <citation type="submission" date="2017-02" db="UniProtKB">
        <authorList>
            <consortium name="WormBaseParasite"/>
        </authorList>
    </citation>
    <scope>IDENTIFICATION</scope>
</reference>
<dbReference type="SUPFAM" id="SSF54648">
    <property type="entry name" value="DLC"/>
    <property type="match status" value="1"/>
</dbReference>
<dbReference type="EMBL" id="UYSG01002423">
    <property type="protein sequence ID" value="VDL57485.1"/>
    <property type="molecule type" value="Genomic_DNA"/>
</dbReference>
<dbReference type="Gene3D" id="3.30.740.10">
    <property type="entry name" value="Protein Inhibitor Of Neuronal Nitric Oxide Synthase"/>
    <property type="match status" value="1"/>
</dbReference>
<dbReference type="WBParaSite" id="HDID_0000516901-mRNA-1">
    <property type="protein sequence ID" value="HDID_0000516901-mRNA-1"/>
    <property type="gene ID" value="HDID_0000516901"/>
</dbReference>
<dbReference type="GO" id="GO:0007017">
    <property type="term" value="P:microtubule-based process"/>
    <property type="evidence" value="ECO:0007669"/>
    <property type="project" value="InterPro"/>
</dbReference>
<accession>A0A0R3SJQ4</accession>
<proteinExistence type="predicted"/>
<dbReference type="STRING" id="6216.A0A0R3SJQ4"/>
<evidence type="ECO:0000313" key="3">
    <source>
        <dbReference type="WBParaSite" id="HDID_0000516901-mRNA-1"/>
    </source>
</evidence>
<dbReference type="Pfam" id="PF01221">
    <property type="entry name" value="Dynein_light"/>
    <property type="match status" value="1"/>
</dbReference>
<dbReference type="OrthoDB" id="10312478at2759"/>
<dbReference type="GO" id="GO:0030286">
    <property type="term" value="C:dynein complex"/>
    <property type="evidence" value="ECO:0007669"/>
    <property type="project" value="InterPro"/>
</dbReference>
<organism evidence="3">
    <name type="scientific">Hymenolepis diminuta</name>
    <name type="common">Rat tapeworm</name>
    <dbReference type="NCBI Taxonomy" id="6216"/>
    <lineage>
        <taxon>Eukaryota</taxon>
        <taxon>Metazoa</taxon>
        <taxon>Spiralia</taxon>
        <taxon>Lophotrochozoa</taxon>
        <taxon>Platyhelminthes</taxon>
        <taxon>Cestoda</taxon>
        <taxon>Eucestoda</taxon>
        <taxon>Cyclophyllidea</taxon>
        <taxon>Hymenolepididae</taxon>
        <taxon>Hymenolepis</taxon>
    </lineage>
</organism>
<dbReference type="InterPro" id="IPR037177">
    <property type="entry name" value="DLC_sf"/>
</dbReference>
<dbReference type="SMART" id="SM01375">
    <property type="entry name" value="Dynein_light"/>
    <property type="match status" value="1"/>
</dbReference>
<dbReference type="InterPro" id="IPR001372">
    <property type="entry name" value="Dynein_light_chain_typ-1/2"/>
</dbReference>
<gene>
    <name evidence="1" type="ORF">HDID_LOCUS5167</name>
</gene>
<protein>
    <submittedName>
        <fullName evidence="3">DUF1737 domain-containing protein</fullName>
    </submittedName>
</protein>
<sequence length="75" mass="8988">MASRYNRGRHSGKVYDITISIADMSKKMQDFIIEQVVECLNKGWHPKKMCRFIRERCNEKYGPSWDCFVSREYYG</sequence>
<evidence type="ECO:0000313" key="2">
    <source>
        <dbReference type="Proteomes" id="UP000274504"/>
    </source>
</evidence>
<reference evidence="1 2" key="2">
    <citation type="submission" date="2018-11" db="EMBL/GenBank/DDBJ databases">
        <authorList>
            <consortium name="Pathogen Informatics"/>
        </authorList>
    </citation>
    <scope>NUCLEOTIDE SEQUENCE [LARGE SCALE GENOMIC DNA]</scope>
</reference>
<name>A0A0R3SJQ4_HYMDI</name>